<proteinExistence type="inferred from homology"/>
<dbReference type="GeneID" id="94426879"/>
<dbReference type="RefSeq" id="XP_067924356.1">
    <property type="nucleotide sequence ID" value="XM_068063668.1"/>
</dbReference>
<evidence type="ECO:0000256" key="2">
    <source>
        <dbReference type="ARBA" id="ARBA00022980"/>
    </source>
</evidence>
<dbReference type="GO" id="GO:0006412">
    <property type="term" value="P:translation"/>
    <property type="evidence" value="ECO:0007669"/>
    <property type="project" value="InterPro"/>
</dbReference>
<dbReference type="InterPro" id="IPR001209">
    <property type="entry name" value="Ribosomal_uS14"/>
</dbReference>
<organism evidence="5 6">
    <name type="scientific">Cystoisospora suis</name>
    <dbReference type="NCBI Taxonomy" id="483139"/>
    <lineage>
        <taxon>Eukaryota</taxon>
        <taxon>Sar</taxon>
        <taxon>Alveolata</taxon>
        <taxon>Apicomplexa</taxon>
        <taxon>Conoidasida</taxon>
        <taxon>Coccidia</taxon>
        <taxon>Eucoccidiorida</taxon>
        <taxon>Eimeriorina</taxon>
        <taxon>Sarcocystidae</taxon>
        <taxon>Cystoisospora</taxon>
    </lineage>
</organism>
<feature type="region of interest" description="Disordered" evidence="4">
    <location>
        <begin position="175"/>
        <end position="211"/>
    </location>
</feature>
<feature type="compositionally biased region" description="Basic and acidic residues" evidence="4">
    <location>
        <begin position="256"/>
        <end position="276"/>
    </location>
</feature>
<dbReference type="SUPFAM" id="SSF57716">
    <property type="entry name" value="Glucocorticoid receptor-like (DNA-binding domain)"/>
    <property type="match status" value="1"/>
</dbReference>
<evidence type="ECO:0000256" key="4">
    <source>
        <dbReference type="SAM" id="MobiDB-lite"/>
    </source>
</evidence>
<comment type="caution">
    <text evidence="5">The sequence shown here is derived from an EMBL/GenBank/DDBJ whole genome shotgun (WGS) entry which is preliminary data.</text>
</comment>
<dbReference type="Gene3D" id="1.10.287.1480">
    <property type="match status" value="1"/>
</dbReference>
<dbReference type="PANTHER" id="PTHR19836">
    <property type="entry name" value="30S RIBOSOMAL PROTEIN S14"/>
    <property type="match status" value="1"/>
</dbReference>
<dbReference type="NCBIfam" id="NF006477">
    <property type="entry name" value="PRK08881.1"/>
    <property type="match status" value="1"/>
</dbReference>
<dbReference type="GO" id="GO:0015935">
    <property type="term" value="C:small ribosomal subunit"/>
    <property type="evidence" value="ECO:0007669"/>
    <property type="project" value="TreeGrafter"/>
</dbReference>
<keyword evidence="3" id="KW-0687">Ribonucleoprotein</keyword>
<feature type="region of interest" description="Disordered" evidence="4">
    <location>
        <begin position="249"/>
        <end position="279"/>
    </location>
</feature>
<dbReference type="GO" id="GO:0005737">
    <property type="term" value="C:cytoplasm"/>
    <property type="evidence" value="ECO:0007669"/>
    <property type="project" value="UniProtKB-ARBA"/>
</dbReference>
<dbReference type="PANTHER" id="PTHR19836:SF19">
    <property type="entry name" value="SMALL RIBOSOMAL SUBUNIT PROTEIN US14M"/>
    <property type="match status" value="1"/>
</dbReference>
<sequence length="399" mass="45519">MNLFPYGSPGDRDSGPLSSTSSALASTEETIFSVCRYTGGLPGSVKPFQCKGRKKTADYKCFSLLRHQPFLFLNVKGRLLFLSLVSVLFSSNTFLADSISLHESSACCRPCTGPVIHSAPHSRRPAEAGFSLTQGIFMLREGEFHPYWLPSCKLQQRLSIQPSKQQVGRWLPPSCRRAVAHSPTSPRGCPYTGKDTRSPQRNESDRQAQSAPLGATIWTRAGLACVGEYRVSLPAFLLRAASLPVRWTTQRRHGSQGRDKKTTSGMRKERESDEGKQTTTRLTMVKQRKYQLATDNIFIGLRDAQVQRNLRRKQMMIDYRPLRQYYKHKIDHATSVDEYLDWHRRLKKLPRDSSPTRYRNRCHVCGRARGYFRFFGLCRHHVLDMVRNAMLPGFTKAEW</sequence>
<protein>
    <submittedName>
        <fullName evidence="5">30s ribosomal protein s14</fullName>
    </submittedName>
</protein>
<keyword evidence="6" id="KW-1185">Reference proteome</keyword>
<dbReference type="Proteomes" id="UP000221165">
    <property type="component" value="Unassembled WGS sequence"/>
</dbReference>
<evidence type="ECO:0000256" key="1">
    <source>
        <dbReference type="ARBA" id="ARBA00009083"/>
    </source>
</evidence>
<gene>
    <name evidence="5" type="ORF">CSUI_003470</name>
</gene>
<name>A0A2C6L2D9_9APIC</name>
<accession>A0A2C6L2D9</accession>
<keyword evidence="2 5" id="KW-0689">Ribosomal protein</keyword>
<dbReference type="Pfam" id="PF00253">
    <property type="entry name" value="Ribosomal_S14"/>
    <property type="match status" value="1"/>
</dbReference>
<evidence type="ECO:0000256" key="3">
    <source>
        <dbReference type="ARBA" id="ARBA00023274"/>
    </source>
</evidence>
<dbReference type="OrthoDB" id="413436at2759"/>
<dbReference type="AlphaFoldDB" id="A0A2C6L2D9"/>
<comment type="similarity">
    <text evidence="1">Belongs to the universal ribosomal protein uS14 family.</text>
</comment>
<dbReference type="EMBL" id="MIGC01001551">
    <property type="protein sequence ID" value="PHJ22679.1"/>
    <property type="molecule type" value="Genomic_DNA"/>
</dbReference>
<dbReference type="VEuPathDB" id="ToxoDB:CSUI_003470"/>
<feature type="region of interest" description="Disordered" evidence="4">
    <location>
        <begin position="1"/>
        <end position="22"/>
    </location>
</feature>
<dbReference type="GO" id="GO:0003735">
    <property type="term" value="F:structural constituent of ribosome"/>
    <property type="evidence" value="ECO:0007669"/>
    <property type="project" value="InterPro"/>
</dbReference>
<feature type="compositionally biased region" description="Basic and acidic residues" evidence="4">
    <location>
        <begin position="194"/>
        <end position="206"/>
    </location>
</feature>
<evidence type="ECO:0000313" key="6">
    <source>
        <dbReference type="Proteomes" id="UP000221165"/>
    </source>
</evidence>
<evidence type="ECO:0000313" key="5">
    <source>
        <dbReference type="EMBL" id="PHJ22679.1"/>
    </source>
</evidence>
<reference evidence="5 6" key="1">
    <citation type="journal article" date="2017" name="Int. J. Parasitol.">
        <title>The genome of the protozoan parasite Cystoisospora suis and a reverse vaccinology approach to identify vaccine candidates.</title>
        <authorList>
            <person name="Palmieri N."/>
            <person name="Shrestha A."/>
            <person name="Ruttkowski B."/>
            <person name="Beck T."/>
            <person name="Vogl C."/>
            <person name="Tomley F."/>
            <person name="Blake D.P."/>
            <person name="Joachim A."/>
        </authorList>
    </citation>
    <scope>NUCLEOTIDE SEQUENCE [LARGE SCALE GENOMIC DNA]</scope>
    <source>
        <strain evidence="5 6">Wien I</strain>
    </source>
</reference>